<feature type="domain" description="Signal transduction histidine kinase subgroup 3 dimerisation and phosphoacceptor" evidence="10">
    <location>
        <begin position="179"/>
        <end position="245"/>
    </location>
</feature>
<feature type="transmembrane region" description="Helical" evidence="9">
    <location>
        <begin position="30"/>
        <end position="53"/>
    </location>
</feature>
<sequence>MTRYKLMLDSTFCLLLVVYLFQVDTANGLVAIYLLHFLLYLSLTLLSFVLVRYQLGIRLLLIGLVWLVSVWYLPLMGLLLPFCTLALLLYGKKLEATRVWLALILTGIPFFFSGYSLIYAGISIFVGAFYWYLNRAAYVTADLVAENEEMRVKLDGFAAKLEAAETTGIRQAYLAKLEERNVLSHQIHDQLGHSLTGGLMQLEAAKALLSTNQEKAAELLDNAILINKAGIEEIRKTLKTTKPAQESLAINRVKAQLEAFETQYGIRTIFQMQGELSKVTQAMWYVFIQNLTEGLTNVLKYSQASRVEVTLTILNKFVRMEMKDNGVGADSVTKSLGLTGMEERTAKLGGKLIIDSTDGFQIITLVPLETMKND</sequence>
<evidence type="ECO:0000256" key="4">
    <source>
        <dbReference type="ARBA" id="ARBA00022679"/>
    </source>
</evidence>
<keyword evidence="7" id="KW-0067">ATP-binding</keyword>
<keyword evidence="4" id="KW-0808">Transferase</keyword>
<dbReference type="Proteomes" id="UP000029844">
    <property type="component" value="Unassembled WGS sequence"/>
</dbReference>
<evidence type="ECO:0000256" key="2">
    <source>
        <dbReference type="ARBA" id="ARBA00012438"/>
    </source>
</evidence>
<evidence type="ECO:0000259" key="10">
    <source>
        <dbReference type="Pfam" id="PF07730"/>
    </source>
</evidence>
<dbReference type="GO" id="GO:0016020">
    <property type="term" value="C:membrane"/>
    <property type="evidence" value="ECO:0007669"/>
    <property type="project" value="InterPro"/>
</dbReference>
<dbReference type="SUPFAM" id="SSF55874">
    <property type="entry name" value="ATPase domain of HSP90 chaperone/DNA topoisomerase II/histidine kinase"/>
    <property type="match status" value="1"/>
</dbReference>
<keyword evidence="3" id="KW-0597">Phosphoprotein</keyword>
<dbReference type="GO" id="GO:0000155">
    <property type="term" value="F:phosphorelay sensor kinase activity"/>
    <property type="evidence" value="ECO:0007669"/>
    <property type="project" value="InterPro"/>
</dbReference>
<dbReference type="EC" id="2.7.13.3" evidence="2"/>
<keyword evidence="9" id="KW-0812">Transmembrane</keyword>
<dbReference type="PANTHER" id="PTHR24421:SF10">
    <property type="entry name" value="NITRATE_NITRITE SENSOR PROTEIN NARQ"/>
    <property type="match status" value="1"/>
</dbReference>
<organism evidence="11 12">
    <name type="scientific">Listeria booriae</name>
    <dbReference type="NCBI Taxonomy" id="1552123"/>
    <lineage>
        <taxon>Bacteria</taxon>
        <taxon>Bacillati</taxon>
        <taxon>Bacillota</taxon>
        <taxon>Bacilli</taxon>
        <taxon>Bacillales</taxon>
        <taxon>Listeriaceae</taxon>
        <taxon>Listeria</taxon>
    </lineage>
</organism>
<dbReference type="OrthoDB" id="199946at2"/>
<dbReference type="Pfam" id="PF07730">
    <property type="entry name" value="HisKA_3"/>
    <property type="match status" value="1"/>
</dbReference>
<evidence type="ECO:0000256" key="3">
    <source>
        <dbReference type="ARBA" id="ARBA00022553"/>
    </source>
</evidence>
<dbReference type="EMBL" id="JNFA01000025">
    <property type="protein sequence ID" value="KGL39792.1"/>
    <property type="molecule type" value="Genomic_DNA"/>
</dbReference>
<protein>
    <recommendedName>
        <fullName evidence="2">histidine kinase</fullName>
        <ecNumber evidence="2">2.7.13.3</ecNumber>
    </recommendedName>
</protein>
<dbReference type="GO" id="GO:0046983">
    <property type="term" value="F:protein dimerization activity"/>
    <property type="evidence" value="ECO:0007669"/>
    <property type="project" value="InterPro"/>
</dbReference>
<dbReference type="eggNOG" id="COG4585">
    <property type="taxonomic scope" value="Bacteria"/>
</dbReference>
<evidence type="ECO:0000256" key="8">
    <source>
        <dbReference type="ARBA" id="ARBA00023012"/>
    </source>
</evidence>
<dbReference type="STRING" id="1552123.EP57_12070"/>
<dbReference type="InterPro" id="IPR050482">
    <property type="entry name" value="Sensor_HK_TwoCompSys"/>
</dbReference>
<name>A0A099W437_9LIST</name>
<dbReference type="CDD" id="cd16917">
    <property type="entry name" value="HATPase_UhpB-NarQ-NarX-like"/>
    <property type="match status" value="1"/>
</dbReference>
<reference evidence="11 12" key="1">
    <citation type="submission" date="2014-05" db="EMBL/GenBank/DDBJ databases">
        <title>Novel Listeriaceae from food processing environments.</title>
        <authorList>
            <person name="den Bakker H.C."/>
        </authorList>
    </citation>
    <scope>NUCLEOTIDE SEQUENCE [LARGE SCALE GENOMIC DNA]</scope>
    <source>
        <strain evidence="11 12">FSL A5-0281</strain>
    </source>
</reference>
<accession>A0A099W437</accession>
<evidence type="ECO:0000313" key="11">
    <source>
        <dbReference type="EMBL" id="KGL39792.1"/>
    </source>
</evidence>
<dbReference type="PANTHER" id="PTHR24421">
    <property type="entry name" value="NITRATE/NITRITE SENSOR PROTEIN NARX-RELATED"/>
    <property type="match status" value="1"/>
</dbReference>
<feature type="transmembrane region" description="Helical" evidence="9">
    <location>
        <begin position="100"/>
        <end position="133"/>
    </location>
</feature>
<evidence type="ECO:0000256" key="9">
    <source>
        <dbReference type="SAM" id="Phobius"/>
    </source>
</evidence>
<dbReference type="Gene3D" id="1.20.5.1930">
    <property type="match status" value="1"/>
</dbReference>
<evidence type="ECO:0000256" key="6">
    <source>
        <dbReference type="ARBA" id="ARBA00022777"/>
    </source>
</evidence>
<keyword evidence="9" id="KW-1133">Transmembrane helix</keyword>
<dbReference type="Gene3D" id="3.30.565.10">
    <property type="entry name" value="Histidine kinase-like ATPase, C-terminal domain"/>
    <property type="match status" value="1"/>
</dbReference>
<dbReference type="InterPro" id="IPR036890">
    <property type="entry name" value="HATPase_C_sf"/>
</dbReference>
<dbReference type="InterPro" id="IPR011712">
    <property type="entry name" value="Sig_transdc_His_kin_sub3_dim/P"/>
</dbReference>
<comment type="catalytic activity">
    <reaction evidence="1">
        <text>ATP + protein L-histidine = ADP + protein N-phospho-L-histidine.</text>
        <dbReference type="EC" id="2.7.13.3"/>
    </reaction>
</comment>
<comment type="caution">
    <text evidence="11">The sequence shown here is derived from an EMBL/GenBank/DDBJ whole genome shotgun (WGS) entry which is preliminary data.</text>
</comment>
<feature type="transmembrane region" description="Helical" evidence="9">
    <location>
        <begin position="59"/>
        <end position="88"/>
    </location>
</feature>
<keyword evidence="6" id="KW-0418">Kinase</keyword>
<keyword evidence="12" id="KW-1185">Reference proteome</keyword>
<dbReference type="GeneID" id="58718089"/>
<dbReference type="RefSeq" id="WP_052167664.1">
    <property type="nucleotide sequence ID" value="NZ_CBCSHQ010000018.1"/>
</dbReference>
<evidence type="ECO:0000256" key="1">
    <source>
        <dbReference type="ARBA" id="ARBA00000085"/>
    </source>
</evidence>
<gene>
    <name evidence="11" type="ORF">EP57_12070</name>
</gene>
<keyword evidence="8" id="KW-0902">Two-component regulatory system</keyword>
<proteinExistence type="predicted"/>
<evidence type="ECO:0000256" key="5">
    <source>
        <dbReference type="ARBA" id="ARBA00022741"/>
    </source>
</evidence>
<keyword evidence="5" id="KW-0547">Nucleotide-binding</keyword>
<keyword evidence="9" id="KW-0472">Membrane</keyword>
<evidence type="ECO:0000256" key="7">
    <source>
        <dbReference type="ARBA" id="ARBA00022840"/>
    </source>
</evidence>
<dbReference type="GO" id="GO:0005524">
    <property type="term" value="F:ATP binding"/>
    <property type="evidence" value="ECO:0007669"/>
    <property type="project" value="UniProtKB-KW"/>
</dbReference>
<evidence type="ECO:0000313" key="12">
    <source>
        <dbReference type="Proteomes" id="UP000029844"/>
    </source>
</evidence>
<dbReference type="AlphaFoldDB" id="A0A099W437"/>